<evidence type="ECO:0000256" key="13">
    <source>
        <dbReference type="RuleBase" id="RU361118"/>
    </source>
</evidence>
<dbReference type="GO" id="GO:0046872">
    <property type="term" value="F:metal ion binding"/>
    <property type="evidence" value="ECO:0007669"/>
    <property type="project" value="UniProtKB-KW"/>
</dbReference>
<comment type="function">
    <text evidence="13">Involved in the synthesis of the GDP-mannose and dolichol-phosphate-mannose required for a number of critical mannosyl transfer reactions.</text>
</comment>
<dbReference type="GO" id="GO:0006487">
    <property type="term" value="P:protein N-linked glycosylation"/>
    <property type="evidence" value="ECO:0007669"/>
    <property type="project" value="TreeGrafter"/>
</dbReference>
<dbReference type="Gene3D" id="3.40.50.1000">
    <property type="entry name" value="HAD superfamily/HAD-like"/>
    <property type="match status" value="1"/>
</dbReference>
<evidence type="ECO:0000256" key="7">
    <source>
        <dbReference type="ARBA" id="ARBA00022723"/>
    </source>
</evidence>
<keyword evidence="6 13" id="KW-0963">Cytoplasm</keyword>
<comment type="pathway">
    <text evidence="2 13">Nucleotide-sugar biosynthesis; GDP-alpha-D-mannose biosynthesis; alpha-D-mannose 1-phosphate from D-fructose 6-phosphate: step 2/2.</text>
</comment>
<dbReference type="GO" id="GO:0006013">
    <property type="term" value="P:mannose metabolic process"/>
    <property type="evidence" value="ECO:0007669"/>
    <property type="project" value="TreeGrafter"/>
</dbReference>
<evidence type="ECO:0000256" key="10">
    <source>
        <dbReference type="PIRSR" id="PIRSR605002-1"/>
    </source>
</evidence>
<dbReference type="GO" id="GO:0009298">
    <property type="term" value="P:GDP-mannose biosynthetic process"/>
    <property type="evidence" value="ECO:0007669"/>
    <property type="project" value="InterPro"/>
</dbReference>
<keyword evidence="9 13" id="KW-0413">Isomerase</keyword>
<feature type="active site" description="Nucleophile" evidence="10">
    <location>
        <position position="13"/>
    </location>
</feature>
<dbReference type="Pfam" id="PF03332">
    <property type="entry name" value="PMM"/>
    <property type="match status" value="1"/>
</dbReference>
<dbReference type="InterPro" id="IPR036412">
    <property type="entry name" value="HAD-like_sf"/>
</dbReference>
<comment type="similarity">
    <text evidence="3 13">Belongs to the eukaryotic PMM family.</text>
</comment>
<accession>A0AAD7FR63</accession>
<dbReference type="InterPro" id="IPR043169">
    <property type="entry name" value="PMM_cap"/>
</dbReference>
<dbReference type="EC" id="5.4.2.8" evidence="5 13"/>
<dbReference type="InterPro" id="IPR005002">
    <property type="entry name" value="PMM"/>
</dbReference>
<evidence type="ECO:0000256" key="11">
    <source>
        <dbReference type="PIRSR" id="PIRSR605002-2"/>
    </source>
</evidence>
<feature type="active site" description="Proton donor/acceptor" evidence="10">
    <location>
        <position position="15"/>
    </location>
</feature>
<feature type="binding site" evidence="11">
    <location>
        <position position="22"/>
    </location>
    <ligand>
        <name>alpha-D-mannose 1-phosphate</name>
        <dbReference type="ChEBI" id="CHEBI:58409"/>
    </ligand>
</feature>
<dbReference type="InterPro" id="IPR023214">
    <property type="entry name" value="HAD_sf"/>
</dbReference>
<feature type="binding site" evidence="12">
    <location>
        <position position="221"/>
    </location>
    <ligand>
        <name>Mg(2+)</name>
        <dbReference type="ChEBI" id="CHEBI:18420"/>
        <label>1</label>
    </ligand>
</feature>
<evidence type="ECO:0000313" key="15">
    <source>
        <dbReference type="Proteomes" id="UP001221142"/>
    </source>
</evidence>
<dbReference type="AlphaFoldDB" id="A0AAD7FR63"/>
<organism evidence="14 15">
    <name type="scientific">Roridomyces roridus</name>
    <dbReference type="NCBI Taxonomy" id="1738132"/>
    <lineage>
        <taxon>Eukaryota</taxon>
        <taxon>Fungi</taxon>
        <taxon>Dikarya</taxon>
        <taxon>Basidiomycota</taxon>
        <taxon>Agaricomycotina</taxon>
        <taxon>Agaricomycetes</taxon>
        <taxon>Agaricomycetidae</taxon>
        <taxon>Agaricales</taxon>
        <taxon>Marasmiineae</taxon>
        <taxon>Mycenaceae</taxon>
        <taxon>Roridomyces</taxon>
    </lineage>
</organism>
<keyword evidence="7 12" id="KW-0479">Metal-binding</keyword>
<dbReference type="CDD" id="cd02585">
    <property type="entry name" value="HAD_PMM"/>
    <property type="match status" value="1"/>
</dbReference>
<proteinExistence type="inferred from homology"/>
<evidence type="ECO:0000256" key="1">
    <source>
        <dbReference type="ARBA" id="ARBA00004496"/>
    </source>
</evidence>
<dbReference type="EMBL" id="JARKIF010000007">
    <property type="protein sequence ID" value="KAJ7634688.1"/>
    <property type="molecule type" value="Genomic_DNA"/>
</dbReference>
<dbReference type="SFLD" id="SFLDG01143">
    <property type="entry name" value="C2.B.3:_Phosphomannomutase_Lik"/>
    <property type="match status" value="1"/>
</dbReference>
<reference evidence="14" key="1">
    <citation type="submission" date="2023-03" db="EMBL/GenBank/DDBJ databases">
        <title>Massive genome expansion in bonnet fungi (Mycena s.s.) driven by repeated elements and novel gene families across ecological guilds.</title>
        <authorList>
            <consortium name="Lawrence Berkeley National Laboratory"/>
            <person name="Harder C.B."/>
            <person name="Miyauchi S."/>
            <person name="Viragh M."/>
            <person name="Kuo A."/>
            <person name="Thoen E."/>
            <person name="Andreopoulos B."/>
            <person name="Lu D."/>
            <person name="Skrede I."/>
            <person name="Drula E."/>
            <person name="Henrissat B."/>
            <person name="Morin E."/>
            <person name="Kohler A."/>
            <person name="Barry K."/>
            <person name="LaButti K."/>
            <person name="Morin E."/>
            <person name="Salamov A."/>
            <person name="Lipzen A."/>
            <person name="Mereny Z."/>
            <person name="Hegedus B."/>
            <person name="Baldrian P."/>
            <person name="Stursova M."/>
            <person name="Weitz H."/>
            <person name="Taylor A."/>
            <person name="Grigoriev I.V."/>
            <person name="Nagy L.G."/>
            <person name="Martin F."/>
            <person name="Kauserud H."/>
        </authorList>
    </citation>
    <scope>NUCLEOTIDE SEQUENCE</scope>
    <source>
        <strain evidence="14">9284</strain>
    </source>
</reference>
<dbReference type="GO" id="GO:0004615">
    <property type="term" value="F:phosphomannomutase activity"/>
    <property type="evidence" value="ECO:0007669"/>
    <property type="project" value="UniProtKB-EC"/>
</dbReference>
<feature type="binding site" evidence="12">
    <location>
        <position position="13"/>
    </location>
    <ligand>
        <name>Mg(2+)</name>
        <dbReference type="ChEBI" id="CHEBI:18420"/>
        <label>1</label>
    </ligand>
</feature>
<evidence type="ECO:0000256" key="4">
    <source>
        <dbReference type="ARBA" id="ARBA00011738"/>
    </source>
</evidence>
<comment type="cofactor">
    <cofactor evidence="12">
        <name>Mg(2+)</name>
        <dbReference type="ChEBI" id="CHEBI:18420"/>
    </cofactor>
</comment>
<dbReference type="SFLD" id="SFLDG01140">
    <property type="entry name" value="C2.B:_Phosphomannomutase_and_P"/>
    <property type="match status" value="1"/>
</dbReference>
<name>A0AAD7FR63_9AGAR</name>
<feature type="binding site" evidence="11">
    <location>
        <position position="183"/>
    </location>
    <ligand>
        <name>alpha-D-mannose 1-phosphate</name>
        <dbReference type="ChEBI" id="CHEBI:58409"/>
    </ligand>
</feature>
<dbReference type="PANTHER" id="PTHR10466">
    <property type="entry name" value="PHOSPHOMANNOMUTASE"/>
    <property type="match status" value="1"/>
</dbReference>
<dbReference type="NCBIfam" id="TIGR01484">
    <property type="entry name" value="HAD-SF-IIB"/>
    <property type="match status" value="1"/>
</dbReference>
<evidence type="ECO:0000313" key="14">
    <source>
        <dbReference type="EMBL" id="KAJ7634688.1"/>
    </source>
</evidence>
<dbReference type="GO" id="GO:0005829">
    <property type="term" value="C:cytosol"/>
    <property type="evidence" value="ECO:0007669"/>
    <property type="project" value="TreeGrafter"/>
</dbReference>
<comment type="catalytic activity">
    <reaction evidence="13">
        <text>alpha-D-mannose 1-phosphate = D-mannose 6-phosphate</text>
        <dbReference type="Rhea" id="RHEA:11140"/>
        <dbReference type="ChEBI" id="CHEBI:58409"/>
        <dbReference type="ChEBI" id="CHEBI:58735"/>
        <dbReference type="EC" id="5.4.2.8"/>
    </reaction>
</comment>
<protein>
    <recommendedName>
        <fullName evidence="5 13">Phosphomannomutase</fullName>
        <ecNumber evidence="5 13">5.4.2.8</ecNumber>
    </recommendedName>
</protein>
<comment type="caution">
    <text evidence="14">The sequence shown here is derived from an EMBL/GenBank/DDBJ whole genome shotgun (WGS) entry which is preliminary data.</text>
</comment>
<dbReference type="FunFam" id="3.30.1240.20:FF:000001">
    <property type="entry name" value="Phosphomannomutase"/>
    <property type="match status" value="1"/>
</dbReference>
<evidence type="ECO:0000256" key="3">
    <source>
        <dbReference type="ARBA" id="ARBA00009736"/>
    </source>
</evidence>
<feature type="binding site" evidence="12">
    <location>
        <position position="15"/>
    </location>
    <ligand>
        <name>Mg(2+)</name>
        <dbReference type="ChEBI" id="CHEBI:18420"/>
        <label>1</label>
    </ligand>
</feature>
<gene>
    <name evidence="14" type="ORF">FB45DRAFT_1025619</name>
</gene>
<dbReference type="InterPro" id="IPR006379">
    <property type="entry name" value="HAD-SF_hydro_IIB"/>
</dbReference>
<evidence type="ECO:0000256" key="9">
    <source>
        <dbReference type="ARBA" id="ARBA00023235"/>
    </source>
</evidence>
<sequence length="249" mass="28822">MSLRPTTCIRLFDIDGTLTPPRRQASQNLLHSLSLLRQHSFIGVIGGSTLSKIRWQLGDDVLDKFDFVFSECGLTAFRDGQRLGQNETFIRFLGEEKYKTLVNFILHYIADLDIPIKRGTFVEFRDGLINICPQGHDTTSEEQARFEEYDRIHHVRQTMIAALKTQFPTYNLVCAIGGRTSFDMFPRGWDKTYSLRYLTDFERIVYFGDKFQPGGNDYEMFHCERVEAVEVDGPERTAMFVQDLLSTFE</sequence>
<dbReference type="PANTHER" id="PTHR10466:SF0">
    <property type="entry name" value="PHOSPHOMANNOMUTASE"/>
    <property type="match status" value="1"/>
</dbReference>
<evidence type="ECO:0000256" key="12">
    <source>
        <dbReference type="PIRSR" id="PIRSR605002-3"/>
    </source>
</evidence>
<keyword evidence="8 12" id="KW-0460">Magnesium</keyword>
<comment type="subcellular location">
    <subcellularLocation>
        <location evidence="1 13">Cytoplasm</location>
    </subcellularLocation>
</comment>
<feature type="binding site" evidence="12">
    <location>
        <position position="209"/>
    </location>
    <ligand>
        <name>Mg(2+)</name>
        <dbReference type="ChEBI" id="CHEBI:18420"/>
        <label>1</label>
    </ligand>
</feature>
<dbReference type="SFLD" id="SFLDS00003">
    <property type="entry name" value="Haloacid_Dehalogenase"/>
    <property type="match status" value="1"/>
</dbReference>
<feature type="binding site" evidence="11">
    <location>
        <position position="181"/>
    </location>
    <ligand>
        <name>alpha-D-mannose 1-phosphate</name>
        <dbReference type="ChEBI" id="CHEBI:58409"/>
    </ligand>
</feature>
<dbReference type="SUPFAM" id="SSF56784">
    <property type="entry name" value="HAD-like"/>
    <property type="match status" value="1"/>
</dbReference>
<evidence type="ECO:0000256" key="6">
    <source>
        <dbReference type="ARBA" id="ARBA00022490"/>
    </source>
</evidence>
<dbReference type="Gene3D" id="3.30.1240.20">
    <property type="match status" value="1"/>
</dbReference>
<evidence type="ECO:0000256" key="5">
    <source>
        <dbReference type="ARBA" id="ARBA00012730"/>
    </source>
</evidence>
<dbReference type="Proteomes" id="UP001221142">
    <property type="component" value="Unassembled WGS sequence"/>
</dbReference>
<keyword evidence="15" id="KW-1185">Reference proteome</keyword>
<feature type="binding site" evidence="11">
    <location>
        <position position="125"/>
    </location>
    <ligand>
        <name>alpha-D-mannose 1-phosphate</name>
        <dbReference type="ChEBI" id="CHEBI:58409"/>
    </ligand>
</feature>
<evidence type="ECO:0000256" key="8">
    <source>
        <dbReference type="ARBA" id="ARBA00022842"/>
    </source>
</evidence>
<comment type="subunit">
    <text evidence="4 13">Homodimer.</text>
</comment>
<evidence type="ECO:0000256" key="2">
    <source>
        <dbReference type="ARBA" id="ARBA00004699"/>
    </source>
</evidence>